<dbReference type="EMBL" id="CAXAMN010018890">
    <property type="protein sequence ID" value="CAK9053299.1"/>
    <property type="molecule type" value="Genomic_DNA"/>
</dbReference>
<proteinExistence type="predicted"/>
<dbReference type="Proteomes" id="UP001642484">
    <property type="component" value="Unassembled WGS sequence"/>
</dbReference>
<sequence length="228" mass="25299">MRVACDIAKECIEVLQPHQHPPEGIVDNLMHFLTQKCVVKCRTLSDEAEKKSGQLHAQLESLKDKLKAATRPPNSPKAKGKKAKAKAKVKKMFSGSRARVDTLNQKIKDVQTEIKELGTNLMNPHEVDLSELADASKVALVVEKYQAFLANIAVKGSGTPFDELLPPTARANLEYLLQQKRVQDALQCGEEVAANLDQNPAHQLHAGKFMPTILASISHMWFGNYIER</sequence>
<name>A0ABP0MRD7_9DINO</name>
<protein>
    <submittedName>
        <fullName evidence="1">Uncharacterized protein</fullName>
    </submittedName>
</protein>
<gene>
    <name evidence="1" type="ORF">CCMP2556_LOCUS26797</name>
</gene>
<keyword evidence="2" id="KW-1185">Reference proteome</keyword>
<comment type="caution">
    <text evidence="1">The sequence shown here is derived from an EMBL/GenBank/DDBJ whole genome shotgun (WGS) entry which is preliminary data.</text>
</comment>
<organism evidence="1 2">
    <name type="scientific">Durusdinium trenchii</name>
    <dbReference type="NCBI Taxonomy" id="1381693"/>
    <lineage>
        <taxon>Eukaryota</taxon>
        <taxon>Sar</taxon>
        <taxon>Alveolata</taxon>
        <taxon>Dinophyceae</taxon>
        <taxon>Suessiales</taxon>
        <taxon>Symbiodiniaceae</taxon>
        <taxon>Durusdinium</taxon>
    </lineage>
</organism>
<evidence type="ECO:0000313" key="1">
    <source>
        <dbReference type="EMBL" id="CAK9053299.1"/>
    </source>
</evidence>
<evidence type="ECO:0000313" key="2">
    <source>
        <dbReference type="Proteomes" id="UP001642484"/>
    </source>
</evidence>
<accession>A0ABP0MRD7</accession>
<reference evidence="1 2" key="1">
    <citation type="submission" date="2024-02" db="EMBL/GenBank/DDBJ databases">
        <authorList>
            <person name="Chen Y."/>
            <person name="Shah S."/>
            <person name="Dougan E. K."/>
            <person name="Thang M."/>
            <person name="Chan C."/>
        </authorList>
    </citation>
    <scope>NUCLEOTIDE SEQUENCE [LARGE SCALE GENOMIC DNA]</scope>
</reference>